<dbReference type="CDD" id="cd02440">
    <property type="entry name" value="AdoMet_MTases"/>
    <property type="match status" value="1"/>
</dbReference>
<gene>
    <name evidence="2" type="ORF">WKW77_00845</name>
</gene>
<evidence type="ECO:0000259" key="1">
    <source>
        <dbReference type="Pfam" id="PF08241"/>
    </source>
</evidence>
<accession>A0ABU8V7I7</accession>
<sequence>MAIPASDIKFSGSIPALYDEYLVPLIFEAYAAETAPRVAALAPSRVLETAAGTGVVTRAMARMLPASVELIATDLNQPMLDRAAATGTQRPVHWQQADAMKLPFEDASFDAVVCQFGAMFFPDRSAAYAEARRVLRPGGTFVFAVWDRIEDNEFADVATQALATLFPSDPPRFMERVPHGYYEREVIERDLANAGFAASPGFETIAARSRAESAHIAALAYCEGTPMRNEIEGRSGSLTEATAVCEEALARRFGTGPIDGKIQAHIITARR</sequence>
<dbReference type="EMBL" id="JBBKZU010000001">
    <property type="protein sequence ID" value="MEJ8809594.1"/>
    <property type="molecule type" value="Genomic_DNA"/>
</dbReference>
<name>A0ABU8V7I7_9BURK</name>
<dbReference type="SUPFAM" id="SSF53335">
    <property type="entry name" value="S-adenosyl-L-methionine-dependent methyltransferases"/>
    <property type="match status" value="1"/>
</dbReference>
<comment type="caution">
    <text evidence="2">The sequence shown here is derived from an EMBL/GenBank/DDBJ whole genome shotgun (WGS) entry which is preliminary data.</text>
</comment>
<evidence type="ECO:0000313" key="2">
    <source>
        <dbReference type="EMBL" id="MEJ8809594.1"/>
    </source>
</evidence>
<dbReference type="GO" id="GO:0008168">
    <property type="term" value="F:methyltransferase activity"/>
    <property type="evidence" value="ECO:0007669"/>
    <property type="project" value="UniProtKB-KW"/>
</dbReference>
<proteinExistence type="predicted"/>
<dbReference type="GO" id="GO:0032259">
    <property type="term" value="P:methylation"/>
    <property type="evidence" value="ECO:0007669"/>
    <property type="project" value="UniProtKB-KW"/>
</dbReference>
<organism evidence="2 3">
    <name type="scientific">Variovorax ureilyticus</name>
    <dbReference type="NCBI Taxonomy" id="1836198"/>
    <lineage>
        <taxon>Bacteria</taxon>
        <taxon>Pseudomonadati</taxon>
        <taxon>Pseudomonadota</taxon>
        <taxon>Betaproteobacteria</taxon>
        <taxon>Burkholderiales</taxon>
        <taxon>Comamonadaceae</taxon>
        <taxon>Variovorax</taxon>
    </lineage>
</organism>
<keyword evidence="2" id="KW-0489">Methyltransferase</keyword>
<dbReference type="Proteomes" id="UP001365846">
    <property type="component" value="Unassembled WGS sequence"/>
</dbReference>
<protein>
    <submittedName>
        <fullName evidence="2">Class I SAM-dependent methyltransferase</fullName>
    </submittedName>
</protein>
<reference evidence="2 3" key="1">
    <citation type="submission" date="2024-03" db="EMBL/GenBank/DDBJ databases">
        <title>Novel species of the genus Variovorax.</title>
        <authorList>
            <person name="Liu Q."/>
            <person name="Xin Y.-H."/>
        </authorList>
    </citation>
    <scope>NUCLEOTIDE SEQUENCE [LARGE SCALE GENOMIC DNA]</scope>
    <source>
        <strain evidence="2 3">KACC 18899</strain>
    </source>
</reference>
<feature type="domain" description="Methyltransferase type 11" evidence="1">
    <location>
        <begin position="47"/>
        <end position="143"/>
    </location>
</feature>
<dbReference type="PANTHER" id="PTHR43591:SF24">
    <property type="entry name" value="2-METHOXY-6-POLYPRENYL-1,4-BENZOQUINOL METHYLASE, MITOCHONDRIAL"/>
    <property type="match status" value="1"/>
</dbReference>
<dbReference type="PANTHER" id="PTHR43591">
    <property type="entry name" value="METHYLTRANSFERASE"/>
    <property type="match status" value="1"/>
</dbReference>
<dbReference type="InterPro" id="IPR013216">
    <property type="entry name" value="Methyltransf_11"/>
</dbReference>
<dbReference type="RefSeq" id="WP_340354934.1">
    <property type="nucleotide sequence ID" value="NZ_JBBKZU010000001.1"/>
</dbReference>
<keyword evidence="3" id="KW-1185">Reference proteome</keyword>
<dbReference type="Pfam" id="PF08241">
    <property type="entry name" value="Methyltransf_11"/>
    <property type="match status" value="1"/>
</dbReference>
<keyword evidence="2" id="KW-0808">Transferase</keyword>
<dbReference type="InterPro" id="IPR029063">
    <property type="entry name" value="SAM-dependent_MTases_sf"/>
</dbReference>
<evidence type="ECO:0000313" key="3">
    <source>
        <dbReference type="Proteomes" id="UP001365846"/>
    </source>
</evidence>
<dbReference type="Gene3D" id="3.40.50.150">
    <property type="entry name" value="Vaccinia Virus protein VP39"/>
    <property type="match status" value="1"/>
</dbReference>